<feature type="compositionally biased region" description="Basic and acidic residues" evidence="9">
    <location>
        <begin position="354"/>
        <end position="363"/>
    </location>
</feature>
<dbReference type="Gene3D" id="3.30.160.60">
    <property type="entry name" value="Classic Zinc Finger"/>
    <property type="match status" value="2"/>
</dbReference>
<dbReference type="InterPro" id="IPR013087">
    <property type="entry name" value="Znf_C2H2_type"/>
</dbReference>
<dbReference type="EMBL" id="CR381531">
    <property type="status" value="NOT_ANNOTATED_CDS"/>
    <property type="molecule type" value="Genomic_DNA"/>
</dbReference>
<evidence type="ECO:0000256" key="4">
    <source>
        <dbReference type="ARBA" id="ARBA00022737"/>
    </source>
</evidence>
<accession>E9QE37</accession>
<dbReference type="GeneTree" id="ENSGT00940000167283"/>
<reference evidence="11" key="1">
    <citation type="submission" date="2011-07" db="UniProtKB">
        <authorList>
            <consortium name="Ensembl"/>
        </authorList>
    </citation>
    <scope>IDENTIFICATION</scope>
    <source>
        <strain evidence="11">Tuebingen</strain>
    </source>
</reference>
<dbReference type="GO" id="GO:0005634">
    <property type="term" value="C:nucleus"/>
    <property type="evidence" value="ECO:0007669"/>
    <property type="project" value="UniProtKB-SubCell"/>
</dbReference>
<evidence type="ECO:0000256" key="7">
    <source>
        <dbReference type="ARBA" id="ARBA00023242"/>
    </source>
</evidence>
<comment type="similarity">
    <text evidence="2">Belongs to the krueppel C2H2-type zinc-finger protein family.</text>
</comment>
<comment type="subcellular location">
    <subcellularLocation>
        <location evidence="1">Nucleus</location>
    </subcellularLocation>
</comment>
<dbReference type="PANTHER" id="PTHR24409">
    <property type="entry name" value="ZINC FINGER PROTEIN 142"/>
    <property type="match status" value="1"/>
</dbReference>
<dbReference type="Proteomes" id="UP000000437">
    <property type="component" value="Chromosome 23"/>
</dbReference>
<protein>
    <submittedName>
        <fullName evidence="13">Uncharacterized protein LOC563603</fullName>
    </submittedName>
    <submittedName>
        <fullName evidence="11">Wu:fc63a07</fullName>
    </submittedName>
</protein>
<gene>
    <name evidence="13" type="primary">si:ch211-148l7.4</name>
    <name evidence="13 14" type="ORF">wu:fc63a07</name>
</gene>
<dbReference type="OrthoDB" id="6359816at2759"/>
<dbReference type="KEGG" id="dre:563603"/>
<keyword evidence="4" id="KW-0677">Repeat</keyword>
<keyword evidence="3" id="KW-0479">Metal-binding</keyword>
<feature type="domain" description="C2H2-type" evidence="10">
    <location>
        <begin position="199"/>
        <end position="227"/>
    </location>
</feature>
<dbReference type="SMART" id="SM00355">
    <property type="entry name" value="ZnF_C2H2"/>
    <property type="match status" value="5"/>
</dbReference>
<dbReference type="PANTHER" id="PTHR24409:SF331">
    <property type="entry name" value="ZINC FINGER PROTEIN 322A"/>
    <property type="match status" value="1"/>
</dbReference>
<dbReference type="GO" id="GO:0000978">
    <property type="term" value="F:RNA polymerase II cis-regulatory region sequence-specific DNA binding"/>
    <property type="evidence" value="ECO:0000318"/>
    <property type="project" value="GO_Central"/>
</dbReference>
<feature type="region of interest" description="Disordered" evidence="9">
    <location>
        <begin position="350"/>
        <end position="402"/>
    </location>
</feature>
<dbReference type="RefSeq" id="NP_001352164.1">
    <property type="nucleotide sequence ID" value="NM_001365235.1"/>
</dbReference>
<sequence length="499" mass="56346">MSTNTVERPMLCDTTSSSGNMESVHCNWRNVSRANQISKRSRPMSETLSKLAQLITCMEYKPKSQTSSSICKDASQKPSEMNALVRHQQKERTLQKLHSCQRCNQQFALLSSLQLHKCPRSLSVCQTCNGKMPKGSSCASCGSKPSVPNCTEDPIHQGNSPCGQAFSHKQDLLHHQQAGDCQPANTLKAASLPPFKQKATCTLCSKTFRAPRGLACHMRFSHAPRKRSANLEKDVHFGNMERNESVSSALFQCRSCDKSFSKTSLLHRHRKEEHRRDVKVRNTFRNSGKITRRKRKSGIYPCLHCGAEFLHHLTRLAHFRNYTVHHEMHLKLSNKSTGVYATAAKLKLKPARKLQKDKPEGKKGRPKKVLPVHIEETKEEEEVEENTLEDDSDDDEEDEDAEYPCTSCDQVFSSTAALFVHEKIHDQLPAEVDDEPAETCRCCSVCSGGIPLHMLPEDGFEGEVYHCVPCAETFKALDAFLEHCQKHLIREHEDEFSDD</sequence>
<dbReference type="Bgee" id="ENSDARG00000094469">
    <property type="expression patterns" value="Expressed in blastula and 23 other cell types or tissues"/>
</dbReference>
<feature type="domain" description="C2H2-type" evidence="10">
    <location>
        <begin position="251"/>
        <end position="279"/>
    </location>
</feature>
<keyword evidence="12" id="KW-1185">Reference proteome</keyword>
<dbReference type="ZFIN" id="ZDB-GENE-030131-3985">
    <property type="gene designation" value="wu:fc63a07"/>
</dbReference>
<dbReference type="GeneID" id="563603"/>
<dbReference type="GO" id="GO:0000981">
    <property type="term" value="F:DNA-binding transcription factor activity, RNA polymerase II-specific"/>
    <property type="evidence" value="ECO:0000318"/>
    <property type="project" value="GO_Central"/>
</dbReference>
<evidence type="ECO:0000313" key="14">
    <source>
        <dbReference type="ZFIN" id="ZDB-GENE-030131-3985"/>
    </source>
</evidence>
<keyword evidence="6" id="KW-0862">Zinc</keyword>
<evidence type="ECO:0000313" key="11">
    <source>
        <dbReference type="Ensembl" id="ENSDARP00000112582"/>
    </source>
</evidence>
<dbReference type="InterPro" id="IPR036236">
    <property type="entry name" value="Znf_C2H2_sf"/>
</dbReference>
<dbReference type="PROSITE" id="PS00028">
    <property type="entry name" value="ZINC_FINGER_C2H2_1"/>
    <property type="match status" value="4"/>
</dbReference>
<reference evidence="13" key="3">
    <citation type="journal article" date="2015" name="Nat. Commun.">
        <title>RFX transcription factors are essential for hearing in mice.</title>
        <authorList>
            <person name="Elkon R."/>
            <person name="Milon B."/>
            <person name="Morrison L."/>
            <person name="Shah M."/>
            <person name="Vijayakumar S."/>
            <person name="Racherla M."/>
            <person name="Leitch C.C."/>
            <person name="Silipino L."/>
            <person name="Hadi S."/>
            <person name="Weiss-Gayet M."/>
            <person name="Barras E."/>
            <person name="Schmid C.D."/>
            <person name="Ait-Lounis A."/>
            <person name="Barnes A."/>
            <person name="Song Y."/>
            <person name="Eisenman D.J."/>
            <person name="Eliyahu E."/>
            <person name="Frolenkov G.I."/>
            <person name="Strome S.E."/>
            <person name="Durand B."/>
            <person name="Zaghloul N.A."/>
            <person name="Jones S.M."/>
            <person name="Reith W."/>
            <person name="Hertzano R."/>
        </authorList>
    </citation>
    <scope>NUCLEOTIDE SEQUENCE</scope>
    <source>
        <strain evidence="13">Tuebingen</strain>
    </source>
</reference>
<evidence type="ECO:0000256" key="5">
    <source>
        <dbReference type="ARBA" id="ARBA00022771"/>
    </source>
</evidence>
<dbReference type="PaxDb" id="7955-ENSDARP00000112582"/>
<dbReference type="PhylomeDB" id="E9QE37"/>
<evidence type="ECO:0000256" key="1">
    <source>
        <dbReference type="ARBA" id="ARBA00004123"/>
    </source>
</evidence>
<dbReference type="AlphaFoldDB" id="E9QE37"/>
<dbReference type="AGR" id="ZFIN:ZDB-GENE-030131-3985"/>
<accession>A0A8M3ANW2</accession>
<feature type="compositionally biased region" description="Acidic residues" evidence="9">
    <location>
        <begin position="377"/>
        <end position="402"/>
    </location>
</feature>
<dbReference type="PROSITE" id="PS50157">
    <property type="entry name" value="ZINC_FINGER_C2H2_2"/>
    <property type="match status" value="3"/>
</dbReference>
<dbReference type="ExpressionAtlas" id="E9QE37">
    <property type="expression patterns" value="baseline"/>
</dbReference>
<name>E9QE37_DANRE</name>
<keyword evidence="5 8" id="KW-0863">Zinc-finger</keyword>
<evidence type="ECO:0000256" key="8">
    <source>
        <dbReference type="PROSITE-ProRule" id="PRU00042"/>
    </source>
</evidence>
<reference evidence="13" key="4">
    <citation type="submission" date="2025-04" db="UniProtKB">
        <authorList>
            <consortium name="RefSeq"/>
        </authorList>
    </citation>
    <scope>IDENTIFICATION</scope>
    <source>
        <strain evidence="13">Tuebingen</strain>
    </source>
</reference>
<evidence type="ECO:0000313" key="12">
    <source>
        <dbReference type="Proteomes" id="UP000000437"/>
    </source>
</evidence>
<dbReference type="GO" id="GO:0006355">
    <property type="term" value="P:regulation of DNA-templated transcription"/>
    <property type="evidence" value="ECO:0000318"/>
    <property type="project" value="GO_Central"/>
</dbReference>
<dbReference type="Ensembl" id="ENSDART00000136104.3">
    <property type="protein sequence ID" value="ENSDARP00000112582.2"/>
    <property type="gene ID" value="ENSDARG00000094469.3"/>
</dbReference>
<keyword evidence="7" id="KW-0539">Nucleus</keyword>
<dbReference type="eggNOG" id="KOG1721">
    <property type="taxonomic scope" value="Eukaryota"/>
</dbReference>
<organism evidence="11">
    <name type="scientific">Danio rerio</name>
    <name type="common">Zebrafish</name>
    <name type="synonym">Brachydanio rerio</name>
    <dbReference type="NCBI Taxonomy" id="7955"/>
    <lineage>
        <taxon>Eukaryota</taxon>
        <taxon>Metazoa</taxon>
        <taxon>Chordata</taxon>
        <taxon>Craniata</taxon>
        <taxon>Vertebrata</taxon>
        <taxon>Euteleostomi</taxon>
        <taxon>Actinopterygii</taxon>
        <taxon>Neopterygii</taxon>
        <taxon>Teleostei</taxon>
        <taxon>Ostariophysi</taxon>
        <taxon>Cypriniformes</taxon>
        <taxon>Danionidae</taxon>
        <taxon>Danioninae</taxon>
        <taxon>Danio</taxon>
    </lineage>
</organism>
<reference evidence="11 12" key="2">
    <citation type="journal article" date="2013" name="Nature">
        <title>The zebrafish reference genome sequence and its relationship to the human genome.</title>
        <authorList>
            <consortium name="Genome Reference Consortium Zebrafish"/>
            <person name="Howe K."/>
            <person name="Clark M.D."/>
            <person name="Torroja C.F."/>
            <person name="Torrance J."/>
            <person name="Berthelot C."/>
            <person name="Muffato M."/>
            <person name="Collins J.E."/>
            <person name="Humphray S."/>
            <person name="McLaren K."/>
            <person name="Matthews L."/>
            <person name="McLaren S."/>
            <person name="Sealy I."/>
            <person name="Caccamo M."/>
            <person name="Churcher C."/>
            <person name="Scott C."/>
            <person name="Barrett J.C."/>
            <person name="Koch R."/>
            <person name="Rauch G.J."/>
            <person name="White S."/>
            <person name="Chow W."/>
            <person name="Kilian B."/>
            <person name="Quintais L.T."/>
            <person name="Guerra-Assuncao J.A."/>
            <person name="Zhou Y."/>
            <person name="Gu Y."/>
            <person name="Yen J."/>
            <person name="Vogel J.H."/>
            <person name="Eyre T."/>
            <person name="Redmond S."/>
            <person name="Banerjee R."/>
            <person name="Chi J."/>
            <person name="Fu B."/>
            <person name="Langley E."/>
            <person name="Maguire S.F."/>
            <person name="Laird G.K."/>
            <person name="Lloyd D."/>
            <person name="Kenyon E."/>
            <person name="Donaldson S."/>
            <person name="Sehra H."/>
            <person name="Almeida-King J."/>
            <person name="Loveland J."/>
            <person name="Trevanion S."/>
            <person name="Jones M."/>
            <person name="Quail M."/>
            <person name="Willey D."/>
            <person name="Hunt A."/>
            <person name="Burton J."/>
            <person name="Sims S."/>
            <person name="McLay K."/>
            <person name="Plumb B."/>
            <person name="Davis J."/>
            <person name="Clee C."/>
            <person name="Oliver K."/>
            <person name="Clark R."/>
            <person name="Riddle C."/>
            <person name="Elliot D."/>
            <person name="Eliott D."/>
            <person name="Threadgold G."/>
            <person name="Harden G."/>
            <person name="Ware D."/>
            <person name="Begum S."/>
            <person name="Mortimore B."/>
            <person name="Mortimer B."/>
            <person name="Kerry G."/>
            <person name="Heath P."/>
            <person name="Phillimore B."/>
            <person name="Tracey A."/>
            <person name="Corby N."/>
            <person name="Dunn M."/>
            <person name="Johnson C."/>
            <person name="Wood J."/>
            <person name="Clark S."/>
            <person name="Pelan S."/>
            <person name="Griffiths G."/>
            <person name="Smith M."/>
            <person name="Glithero R."/>
            <person name="Howden P."/>
            <person name="Barker N."/>
            <person name="Lloyd C."/>
            <person name="Stevens C."/>
            <person name="Harley J."/>
            <person name="Holt K."/>
            <person name="Panagiotidis G."/>
            <person name="Lovell J."/>
            <person name="Beasley H."/>
            <person name="Henderson C."/>
            <person name="Gordon D."/>
            <person name="Auger K."/>
            <person name="Wright D."/>
            <person name="Collins J."/>
            <person name="Raisen C."/>
            <person name="Dyer L."/>
            <person name="Leung K."/>
            <person name="Robertson L."/>
            <person name="Ambridge K."/>
            <person name="Leongamornlert D."/>
            <person name="McGuire S."/>
            <person name="Gilderthorp R."/>
            <person name="Griffiths C."/>
            <person name="Manthravadi D."/>
            <person name="Nichol S."/>
            <person name="Barker G."/>
            <person name="Whitehead S."/>
            <person name="Kay M."/>
            <person name="Brown J."/>
            <person name="Murnane C."/>
            <person name="Gray E."/>
            <person name="Humphries M."/>
            <person name="Sycamore N."/>
            <person name="Barker D."/>
            <person name="Saunders D."/>
            <person name="Wallis J."/>
            <person name="Babbage A."/>
            <person name="Hammond S."/>
            <person name="Mashreghi-Mohammadi M."/>
            <person name="Barr L."/>
            <person name="Martin S."/>
            <person name="Wray P."/>
            <person name="Ellington A."/>
            <person name="Matthews N."/>
            <person name="Ellwood M."/>
            <person name="Woodmansey R."/>
            <person name="Clark G."/>
            <person name="Cooper J."/>
            <person name="Cooper J."/>
            <person name="Tromans A."/>
            <person name="Grafham D."/>
            <person name="Skuce C."/>
            <person name="Pandian R."/>
            <person name="Andrews R."/>
            <person name="Harrison E."/>
            <person name="Kimberley A."/>
            <person name="Garnett J."/>
            <person name="Fosker N."/>
            <person name="Hall R."/>
            <person name="Garner P."/>
            <person name="Kelly D."/>
            <person name="Bird C."/>
            <person name="Palmer S."/>
            <person name="Gehring I."/>
            <person name="Berger A."/>
            <person name="Dooley C.M."/>
            <person name="Ersan-Urun Z."/>
            <person name="Eser C."/>
            <person name="Geiger H."/>
            <person name="Geisler M."/>
            <person name="Karotki L."/>
            <person name="Kirn A."/>
            <person name="Konantz J."/>
            <person name="Konantz M."/>
            <person name="Oberlander M."/>
            <person name="Rudolph-Geiger S."/>
            <person name="Teucke M."/>
            <person name="Lanz C."/>
            <person name="Raddatz G."/>
            <person name="Osoegawa K."/>
            <person name="Zhu B."/>
            <person name="Rapp A."/>
            <person name="Widaa S."/>
            <person name="Langford C."/>
            <person name="Yang F."/>
            <person name="Schuster S.C."/>
            <person name="Carter N.P."/>
            <person name="Harrow J."/>
            <person name="Ning Z."/>
            <person name="Herrero J."/>
            <person name="Searle S.M."/>
            <person name="Enright A."/>
            <person name="Geisler R."/>
            <person name="Plasterk R.H."/>
            <person name="Lee C."/>
            <person name="Westerfield M."/>
            <person name="de Jong P.J."/>
            <person name="Zon L.I."/>
            <person name="Postlethwait J.H."/>
            <person name="Nusslein-Volhard C."/>
            <person name="Hubbard T.J."/>
            <person name="Roest Crollius H."/>
            <person name="Rogers J."/>
            <person name="Stemple D.L."/>
        </authorList>
    </citation>
    <scope>NUCLEOTIDE SEQUENCE [LARGE SCALE GENOMIC DNA]</scope>
    <source>
        <strain evidence="11 12">Tuebingen</strain>
    </source>
</reference>
<proteinExistence type="inferred from homology"/>
<evidence type="ECO:0000256" key="2">
    <source>
        <dbReference type="ARBA" id="ARBA00006991"/>
    </source>
</evidence>
<evidence type="ECO:0000256" key="3">
    <source>
        <dbReference type="ARBA" id="ARBA00022723"/>
    </source>
</evidence>
<dbReference type="HOGENOM" id="CLU_520691_0_0_1"/>
<dbReference type="SUPFAM" id="SSF57667">
    <property type="entry name" value="beta-beta-alpha zinc fingers"/>
    <property type="match status" value="1"/>
</dbReference>
<evidence type="ECO:0000259" key="10">
    <source>
        <dbReference type="PROSITE" id="PS50157"/>
    </source>
</evidence>
<evidence type="ECO:0000256" key="9">
    <source>
        <dbReference type="SAM" id="MobiDB-lite"/>
    </source>
</evidence>
<feature type="domain" description="C2H2-type" evidence="10">
    <location>
        <begin position="403"/>
        <end position="425"/>
    </location>
</feature>
<evidence type="ECO:0000313" key="13">
    <source>
        <dbReference type="RefSeq" id="NP_001352164.1"/>
    </source>
</evidence>
<dbReference type="GO" id="GO:0008270">
    <property type="term" value="F:zinc ion binding"/>
    <property type="evidence" value="ECO:0007669"/>
    <property type="project" value="UniProtKB-KW"/>
</dbReference>
<evidence type="ECO:0000256" key="6">
    <source>
        <dbReference type="ARBA" id="ARBA00022833"/>
    </source>
</evidence>
<dbReference type="OMA" id="QRLYHCV"/>